<dbReference type="SUPFAM" id="SSF48452">
    <property type="entry name" value="TPR-like"/>
    <property type="match status" value="4"/>
</dbReference>
<reference evidence="5 6" key="1">
    <citation type="journal article" date="2013" name="Environ. Microbiol.">
        <title>Genome analysis of Chitinivibrio alkaliphilus gen. nov., sp. nov., a novel extremely haloalkaliphilic anaerobic chitinolytic bacterium from the candidate phylum Termite Group 3.</title>
        <authorList>
            <person name="Sorokin D.Y."/>
            <person name="Gumerov V.M."/>
            <person name="Rakitin A.L."/>
            <person name="Beletsky A.V."/>
            <person name="Damste J.S."/>
            <person name="Muyzer G."/>
            <person name="Mardanov A.V."/>
            <person name="Ravin N.V."/>
        </authorList>
    </citation>
    <scope>NUCLEOTIDE SEQUENCE [LARGE SCALE GENOMIC DNA]</scope>
    <source>
        <strain evidence="5 6">ACht1</strain>
    </source>
</reference>
<evidence type="ECO:0000256" key="2">
    <source>
        <dbReference type="SAM" id="MobiDB-lite"/>
    </source>
</evidence>
<evidence type="ECO:0000256" key="1">
    <source>
        <dbReference type="PROSITE-ProRule" id="PRU00339"/>
    </source>
</evidence>
<dbReference type="SMART" id="SM00028">
    <property type="entry name" value="TPR"/>
    <property type="match status" value="11"/>
</dbReference>
<evidence type="ECO:0000256" key="3">
    <source>
        <dbReference type="SAM" id="SignalP"/>
    </source>
</evidence>
<evidence type="ECO:0000259" key="4">
    <source>
        <dbReference type="Pfam" id="PF16918"/>
    </source>
</evidence>
<sequence>MKSIPLFFFLLFVLLSASVSAQDASSFLNFGNRFYNDSLYDQALEQYNRYIQHGDDLPDRDLVLLRRGRILSRQQQYGQAIESYSHLIREDASSVYYRDALYERGRLYFDRGEYRRAAADFDIVSSRFGGASQGRRAQFYLARSLEESGVHDRAKETYARFLRSHPEDRRAGAARVALVDLYIDHGEYNDARALMRAAEDFDQDDRSTFALQSRVAHIHYRTRSYDSARTMYRTLFTTATDTFPGASQALHEYATILVDLNDVDKDEAKILENAMEQFIPDIKALSAEDYFLFGQVFLAGEFLSRGIPFLEEGLLRYDDIDSAQVYYHMARAIARQGDNLRSVEYLRLIAPHHGTLYAEAQLRIAQLYARSGLFSNAVSYYRSYAGLADASHVDRALFAIARIYRQELSSSAAALATYEELIRTYPESPYVERAFLETAQIQQEQGRYEDARNTYEHLGTLFADTETGRTAQKSAEYLERFRIVQTDRALYELTRQLYGSMADQPDILRGAYIYSTYLKRFDDAVDLVGTALSEGNLSPDEREDALFLKASLWGSIYEKMTFEGASQSADLALQRAFAMYDTLRFEEENEPRAARAQFKKARLVDSLPLYEEYLSRFPEGEHLGAVLVRSAALLLKKGERGDTTHDQARAYYRRAFEEGRPAQQGTALVFLIEDHLHEGEYDSAQVYLTHLESLDLGDSQQRSIWWYGGELALKTGDYEQAAREYQKILDHYPSYGGAMRVRLRFAEAKMRREHISAAQRAYTRAFHEAATDTMRAQALYGMVRTMRLQGEVNTAIEQVEHHLEASPKLFTAYAPLLYEQGRLYGLSEERYAAVGVYESFLQKTEAEKHPLRTAAMEELAGLLYELEEYGRATPLYEELRHGAQSSQDSLRFEARYLSSAILHGDMEEVSREYRSFRRGSGADHDEYFAKVVFAEGLRAFQERDFRRAQRRFSYVEDRIDPTSFTDKAVYYQGFLQYENEEYSDAISHLRSFIKNYPASSMIHQARFVIATAFLRQEEYVRAGTYFTKVAQAEDADDDLVFRALMNGAMAWQRASQWEQAGEAYSAVLRDFSENIQPGEFYLTTGFAWYQAGRVGVALDYFKSAQEEVTGSDRAEVEYWIAMSHKELGNTARALELFLKIPYTHGYEGKWGVTAEFQAAQMYHQREQYDHARRLYESVVRREGSSSGMGADAHEALSDLETVSQDR</sequence>
<dbReference type="EMBL" id="ASJR01000003">
    <property type="protein sequence ID" value="ERP38981.1"/>
    <property type="molecule type" value="Genomic_DNA"/>
</dbReference>
<dbReference type="Pfam" id="PF13432">
    <property type="entry name" value="TPR_16"/>
    <property type="match status" value="3"/>
</dbReference>
<protein>
    <recommendedName>
        <fullName evidence="4">Protein kinase G tetratricopeptide repeat containing domain-containing protein</fullName>
    </recommendedName>
</protein>
<dbReference type="PANTHER" id="PTHR23082">
    <property type="entry name" value="TRANSCRIPTION INITIATION FACTOR IIIC TFIIIC , POLYPEPTIDE 3-RELATED"/>
    <property type="match status" value="1"/>
</dbReference>
<dbReference type="PANTHER" id="PTHR23082:SF0">
    <property type="entry name" value="GENERAL TRANSCRIPTION FACTOR 3C POLYPEPTIDE 3"/>
    <property type="match status" value="1"/>
</dbReference>
<keyword evidence="6" id="KW-1185">Reference proteome</keyword>
<dbReference type="InterPro" id="IPR011990">
    <property type="entry name" value="TPR-like_helical_dom_sf"/>
</dbReference>
<organism evidence="5 6">
    <name type="scientific">Chitinivibrio alkaliphilus ACht1</name>
    <dbReference type="NCBI Taxonomy" id="1313304"/>
    <lineage>
        <taxon>Bacteria</taxon>
        <taxon>Pseudomonadati</taxon>
        <taxon>Fibrobacterota</taxon>
        <taxon>Chitinivibrionia</taxon>
        <taxon>Chitinivibrionales</taxon>
        <taxon>Chitinivibrionaceae</taxon>
        <taxon>Chitinivibrio</taxon>
    </lineage>
</organism>
<dbReference type="InterPro" id="IPR019734">
    <property type="entry name" value="TPR_rpt"/>
</dbReference>
<dbReference type="AlphaFoldDB" id="U7DDL4"/>
<keyword evidence="1" id="KW-0802">TPR repeat</keyword>
<dbReference type="GO" id="GO:0000127">
    <property type="term" value="C:transcription factor TFIIIC complex"/>
    <property type="evidence" value="ECO:0007669"/>
    <property type="project" value="TreeGrafter"/>
</dbReference>
<feature type="repeat" description="TPR" evidence="1">
    <location>
        <begin position="702"/>
        <end position="735"/>
    </location>
</feature>
<dbReference type="Proteomes" id="UP000017148">
    <property type="component" value="Unassembled WGS sequence"/>
</dbReference>
<feature type="chain" id="PRO_5004679227" description="Protein kinase G tetratricopeptide repeat containing domain-containing protein" evidence="3">
    <location>
        <begin position="22"/>
        <end position="1206"/>
    </location>
</feature>
<feature type="domain" description="Protein kinase G tetratricopeptide repeat containing" evidence="4">
    <location>
        <begin position="632"/>
        <end position="806"/>
    </location>
</feature>
<dbReference type="Pfam" id="PF16918">
    <property type="entry name" value="PknG_TPR"/>
    <property type="match status" value="1"/>
</dbReference>
<proteinExistence type="predicted"/>
<dbReference type="STRING" id="1313304.CALK_0472"/>
<evidence type="ECO:0000313" key="5">
    <source>
        <dbReference type="EMBL" id="ERP38981.1"/>
    </source>
</evidence>
<dbReference type="OrthoDB" id="9814448at2"/>
<dbReference type="InterPro" id="IPR031636">
    <property type="entry name" value="PknG_TPR"/>
</dbReference>
<name>U7DDL4_9BACT</name>
<feature type="region of interest" description="Disordered" evidence="2">
    <location>
        <begin position="1184"/>
        <end position="1206"/>
    </location>
</feature>
<keyword evidence="3" id="KW-0732">Signal</keyword>
<dbReference type="GO" id="GO:0006383">
    <property type="term" value="P:transcription by RNA polymerase III"/>
    <property type="evidence" value="ECO:0007669"/>
    <property type="project" value="InterPro"/>
</dbReference>
<gene>
    <name evidence="5" type="ORF">CALK_0472</name>
</gene>
<dbReference type="InterPro" id="IPR039340">
    <property type="entry name" value="Tfc4/TFIIIC-102/Sfc4"/>
</dbReference>
<evidence type="ECO:0000313" key="6">
    <source>
        <dbReference type="Proteomes" id="UP000017148"/>
    </source>
</evidence>
<dbReference type="PROSITE" id="PS50005">
    <property type="entry name" value="TPR"/>
    <property type="match status" value="1"/>
</dbReference>
<dbReference type="Gene3D" id="1.25.40.10">
    <property type="entry name" value="Tetratricopeptide repeat domain"/>
    <property type="match status" value="7"/>
</dbReference>
<dbReference type="Pfam" id="PF13174">
    <property type="entry name" value="TPR_6"/>
    <property type="match status" value="1"/>
</dbReference>
<comment type="caution">
    <text evidence="5">The sequence shown here is derived from an EMBL/GenBank/DDBJ whole genome shotgun (WGS) entry which is preliminary data.</text>
</comment>
<dbReference type="RefSeq" id="WP_022636009.1">
    <property type="nucleotide sequence ID" value="NZ_ASJR01000003.1"/>
</dbReference>
<accession>U7DDL4</accession>
<feature type="signal peptide" evidence="3">
    <location>
        <begin position="1"/>
        <end position="21"/>
    </location>
</feature>